<evidence type="ECO:0000256" key="1">
    <source>
        <dbReference type="SAM" id="MobiDB-lite"/>
    </source>
</evidence>
<reference evidence="2 3" key="1">
    <citation type="submission" date="2024-10" db="EMBL/GenBank/DDBJ databases">
        <authorList>
            <person name="Kim D."/>
        </authorList>
    </citation>
    <scope>NUCLEOTIDE SEQUENCE [LARGE SCALE GENOMIC DNA]</scope>
    <source>
        <strain evidence="2">BH-2024</strain>
    </source>
</reference>
<organism evidence="2 3">
    <name type="scientific">Heterodera trifolii</name>
    <dbReference type="NCBI Taxonomy" id="157864"/>
    <lineage>
        <taxon>Eukaryota</taxon>
        <taxon>Metazoa</taxon>
        <taxon>Ecdysozoa</taxon>
        <taxon>Nematoda</taxon>
        <taxon>Chromadorea</taxon>
        <taxon>Rhabditida</taxon>
        <taxon>Tylenchina</taxon>
        <taxon>Tylenchomorpha</taxon>
        <taxon>Tylenchoidea</taxon>
        <taxon>Heteroderidae</taxon>
        <taxon>Heteroderinae</taxon>
        <taxon>Heterodera</taxon>
    </lineage>
</organism>
<name>A0ABD2LCM2_9BILA</name>
<proteinExistence type="predicted"/>
<dbReference type="Proteomes" id="UP001620626">
    <property type="component" value="Unassembled WGS sequence"/>
</dbReference>
<dbReference type="EMBL" id="JBICBT010000461">
    <property type="protein sequence ID" value="KAL3112888.1"/>
    <property type="molecule type" value="Genomic_DNA"/>
</dbReference>
<gene>
    <name evidence="2" type="ORF">niasHT_015594</name>
</gene>
<feature type="region of interest" description="Disordered" evidence="1">
    <location>
        <begin position="13"/>
        <end position="62"/>
    </location>
</feature>
<keyword evidence="3" id="KW-1185">Reference proteome</keyword>
<sequence length="114" mass="12605">MFFFRALRHFRLSPWGQSDPSDGRIWSADTTTKPVSDGRTDGMTDPPTDGQTEAHPPPAPPIRSFIRSFVRPFVTQFATAVSQSYFAEGWMPNESELEEKGAEGGGEKESVPSL</sequence>
<evidence type="ECO:0000313" key="2">
    <source>
        <dbReference type="EMBL" id="KAL3112888.1"/>
    </source>
</evidence>
<comment type="caution">
    <text evidence="2">The sequence shown here is derived from an EMBL/GenBank/DDBJ whole genome shotgun (WGS) entry which is preliminary data.</text>
</comment>
<accession>A0ABD2LCM2</accession>
<evidence type="ECO:0000313" key="3">
    <source>
        <dbReference type="Proteomes" id="UP001620626"/>
    </source>
</evidence>
<protein>
    <submittedName>
        <fullName evidence="2">Uncharacterized protein</fullName>
    </submittedName>
</protein>
<dbReference type="AlphaFoldDB" id="A0ABD2LCM2"/>